<dbReference type="Proteomes" id="UP000699042">
    <property type="component" value="Unassembled WGS sequence"/>
</dbReference>
<proteinExistence type="predicted"/>
<feature type="region of interest" description="Disordered" evidence="1">
    <location>
        <begin position="1"/>
        <end position="33"/>
    </location>
</feature>
<feature type="non-terminal residue" evidence="2">
    <location>
        <position position="1"/>
    </location>
</feature>
<comment type="caution">
    <text evidence="2">The sequence shown here is derived from an EMBL/GenBank/DDBJ whole genome shotgun (WGS) entry which is preliminary data.</text>
</comment>
<keyword evidence="3" id="KW-1185">Reference proteome</keyword>
<evidence type="ECO:0000313" key="2">
    <source>
        <dbReference type="EMBL" id="KAG7040566.1"/>
    </source>
</evidence>
<name>A0A9P7QUQ1_9PEZI</name>
<feature type="compositionally biased region" description="Polar residues" evidence="1">
    <location>
        <begin position="15"/>
        <end position="25"/>
    </location>
</feature>
<sequence>YSAKTPTDCSRLRTHSTSNLLTSAPSTPPYLPR</sequence>
<evidence type="ECO:0000313" key="3">
    <source>
        <dbReference type="Proteomes" id="UP000699042"/>
    </source>
</evidence>
<accession>A0A9P7QUQ1</accession>
<dbReference type="EMBL" id="JAESDN010000023">
    <property type="protein sequence ID" value="KAG7040566.1"/>
    <property type="molecule type" value="Genomic_DNA"/>
</dbReference>
<organism evidence="2 3">
    <name type="scientific">Colletotrichum scovillei</name>
    <dbReference type="NCBI Taxonomy" id="1209932"/>
    <lineage>
        <taxon>Eukaryota</taxon>
        <taxon>Fungi</taxon>
        <taxon>Dikarya</taxon>
        <taxon>Ascomycota</taxon>
        <taxon>Pezizomycotina</taxon>
        <taxon>Sordariomycetes</taxon>
        <taxon>Hypocreomycetidae</taxon>
        <taxon>Glomerellales</taxon>
        <taxon>Glomerellaceae</taxon>
        <taxon>Colletotrichum</taxon>
        <taxon>Colletotrichum acutatum species complex</taxon>
    </lineage>
</organism>
<reference evidence="2" key="1">
    <citation type="submission" date="2021-05" db="EMBL/GenBank/DDBJ databases">
        <title>Comparative genomics of three Colletotrichum scovillei strains and genetic complementation revealed genes involved fungal growth and virulence on chili pepper.</title>
        <authorList>
            <person name="Hsieh D.-K."/>
            <person name="Chuang S.-C."/>
            <person name="Chen C.-Y."/>
            <person name="Chao Y.-T."/>
            <person name="Lu M.-Y.J."/>
            <person name="Lee M.-H."/>
            <person name="Shih M.-C."/>
        </authorList>
    </citation>
    <scope>NUCLEOTIDE SEQUENCE</scope>
    <source>
        <strain evidence="2">Coll-153</strain>
    </source>
</reference>
<feature type="non-terminal residue" evidence="2">
    <location>
        <position position="33"/>
    </location>
</feature>
<evidence type="ECO:0000256" key="1">
    <source>
        <dbReference type="SAM" id="MobiDB-lite"/>
    </source>
</evidence>
<protein>
    <submittedName>
        <fullName evidence="2">Uncharacterized protein</fullName>
    </submittedName>
</protein>
<dbReference type="AlphaFoldDB" id="A0A9P7QUQ1"/>
<gene>
    <name evidence="2" type="ORF">JMJ77_011430</name>
</gene>